<organism evidence="1 2">
    <name type="scientific">Actinacidiphila cocklensis</name>
    <dbReference type="NCBI Taxonomy" id="887465"/>
    <lineage>
        <taxon>Bacteria</taxon>
        <taxon>Bacillati</taxon>
        <taxon>Actinomycetota</taxon>
        <taxon>Actinomycetes</taxon>
        <taxon>Kitasatosporales</taxon>
        <taxon>Streptomycetaceae</taxon>
        <taxon>Actinacidiphila</taxon>
    </lineage>
</organism>
<protein>
    <submittedName>
        <fullName evidence="1">Uncharacterized protein</fullName>
    </submittedName>
</protein>
<dbReference type="AlphaFoldDB" id="A0A9W4DT26"/>
<proteinExistence type="predicted"/>
<name>A0A9W4DT26_9ACTN</name>
<evidence type="ECO:0000313" key="2">
    <source>
        <dbReference type="Proteomes" id="UP001152519"/>
    </source>
</evidence>
<comment type="caution">
    <text evidence="1">The sequence shown here is derived from an EMBL/GenBank/DDBJ whole genome shotgun (WGS) entry which is preliminary data.</text>
</comment>
<gene>
    <name evidence="1" type="ORF">SCOCK_350019</name>
</gene>
<sequence>MRVRGVFVPTMLAHGGPRTAGMDECVTLTRPGIVNVTRTGYHR</sequence>
<reference evidence="1" key="1">
    <citation type="submission" date="2021-05" db="EMBL/GenBank/DDBJ databases">
        <authorList>
            <person name="Arsene-Ploetze F."/>
        </authorList>
    </citation>
    <scope>NUCLEOTIDE SEQUENCE</scope>
    <source>
        <strain evidence="1">DSM 42138</strain>
    </source>
</reference>
<keyword evidence="2" id="KW-1185">Reference proteome</keyword>
<dbReference type="Proteomes" id="UP001152519">
    <property type="component" value="Unassembled WGS sequence"/>
</dbReference>
<evidence type="ECO:0000313" key="1">
    <source>
        <dbReference type="EMBL" id="CAG6395686.1"/>
    </source>
</evidence>
<dbReference type="EMBL" id="CAJSLV010000065">
    <property type="protein sequence ID" value="CAG6395686.1"/>
    <property type="molecule type" value="Genomic_DNA"/>
</dbReference>
<accession>A0A9W4DT26</accession>